<feature type="transmembrane region" description="Helical" evidence="5">
    <location>
        <begin position="46"/>
        <end position="68"/>
    </location>
</feature>
<evidence type="ECO:0000256" key="3">
    <source>
        <dbReference type="ARBA" id="ARBA00022989"/>
    </source>
</evidence>
<evidence type="ECO:0000259" key="6">
    <source>
        <dbReference type="Pfam" id="PF06305"/>
    </source>
</evidence>
<organism evidence="7 8">
    <name type="scientific">Pseudohongiella nitratireducens</name>
    <dbReference type="NCBI Taxonomy" id="1768907"/>
    <lineage>
        <taxon>Bacteria</taxon>
        <taxon>Pseudomonadati</taxon>
        <taxon>Pseudomonadota</taxon>
        <taxon>Gammaproteobacteria</taxon>
        <taxon>Pseudomonadales</taxon>
        <taxon>Pseudohongiellaceae</taxon>
        <taxon>Pseudohongiella</taxon>
    </lineage>
</organism>
<evidence type="ECO:0000256" key="4">
    <source>
        <dbReference type="ARBA" id="ARBA00023136"/>
    </source>
</evidence>
<comment type="caution">
    <text evidence="7">The sequence shown here is derived from an EMBL/GenBank/DDBJ whole genome shotgun (WGS) entry which is preliminary data.</text>
</comment>
<dbReference type="Proteomes" id="UP000627715">
    <property type="component" value="Unassembled WGS sequence"/>
</dbReference>
<keyword evidence="3 5" id="KW-1133">Transmembrane helix</keyword>
<feature type="domain" description="Lipopolysaccharide assembly protein A" evidence="6">
    <location>
        <begin position="27"/>
        <end position="86"/>
    </location>
</feature>
<accession>A0A917GJF4</accession>
<evidence type="ECO:0000313" key="7">
    <source>
        <dbReference type="EMBL" id="GGG48877.1"/>
    </source>
</evidence>
<dbReference type="EMBL" id="BMIY01000001">
    <property type="protein sequence ID" value="GGG48877.1"/>
    <property type="molecule type" value="Genomic_DNA"/>
</dbReference>
<gene>
    <name evidence="7" type="ORF">GCM10011403_02440</name>
</gene>
<dbReference type="AlphaFoldDB" id="A0A917GJF4"/>
<dbReference type="GO" id="GO:0005886">
    <property type="term" value="C:plasma membrane"/>
    <property type="evidence" value="ECO:0007669"/>
    <property type="project" value="InterPro"/>
</dbReference>
<sequence>MERFKYWLFIVLLLLIILISAGFSLWNTQAVPLSFGIVSLDPKPVSFWVVASFATGGVCGLLLGAGFIRDYKLKKRIRKLEKELANIRLGKVSRADDKESAKES</sequence>
<reference evidence="7" key="2">
    <citation type="submission" date="2020-09" db="EMBL/GenBank/DDBJ databases">
        <authorList>
            <person name="Sun Q."/>
            <person name="Zhou Y."/>
        </authorList>
    </citation>
    <scope>NUCLEOTIDE SEQUENCE</scope>
    <source>
        <strain evidence="7">CGMCC 1.15425</strain>
    </source>
</reference>
<evidence type="ECO:0000313" key="8">
    <source>
        <dbReference type="Proteomes" id="UP000627715"/>
    </source>
</evidence>
<dbReference type="Pfam" id="PF06305">
    <property type="entry name" value="LapA_dom"/>
    <property type="match status" value="1"/>
</dbReference>
<evidence type="ECO:0000256" key="1">
    <source>
        <dbReference type="ARBA" id="ARBA00022475"/>
    </source>
</evidence>
<keyword evidence="1" id="KW-1003">Cell membrane</keyword>
<dbReference type="InterPro" id="IPR010445">
    <property type="entry name" value="LapA_dom"/>
</dbReference>
<keyword evidence="8" id="KW-1185">Reference proteome</keyword>
<name>A0A917GJF4_9GAMM</name>
<keyword evidence="4 5" id="KW-0472">Membrane</keyword>
<feature type="transmembrane region" description="Helical" evidence="5">
    <location>
        <begin position="7"/>
        <end position="26"/>
    </location>
</feature>
<keyword evidence="2 5" id="KW-0812">Transmembrane</keyword>
<proteinExistence type="predicted"/>
<dbReference type="RefSeq" id="WP_068812615.1">
    <property type="nucleotide sequence ID" value="NZ_CAXATY010000022.1"/>
</dbReference>
<evidence type="ECO:0000256" key="2">
    <source>
        <dbReference type="ARBA" id="ARBA00022692"/>
    </source>
</evidence>
<reference evidence="7" key="1">
    <citation type="journal article" date="2014" name="Int. J. Syst. Evol. Microbiol.">
        <title>Complete genome sequence of Corynebacterium casei LMG S-19264T (=DSM 44701T), isolated from a smear-ripened cheese.</title>
        <authorList>
            <consortium name="US DOE Joint Genome Institute (JGI-PGF)"/>
            <person name="Walter F."/>
            <person name="Albersmeier A."/>
            <person name="Kalinowski J."/>
            <person name="Ruckert C."/>
        </authorList>
    </citation>
    <scope>NUCLEOTIDE SEQUENCE</scope>
    <source>
        <strain evidence="7">CGMCC 1.15425</strain>
    </source>
</reference>
<protein>
    <recommendedName>
        <fullName evidence="6">Lipopolysaccharide assembly protein A domain-containing protein</fullName>
    </recommendedName>
</protein>
<evidence type="ECO:0000256" key="5">
    <source>
        <dbReference type="SAM" id="Phobius"/>
    </source>
</evidence>